<name>A0ABQ6PVF3_9BACT</name>
<comment type="caution">
    <text evidence="2">The sequence shown here is derived from an EMBL/GenBank/DDBJ whole genome shotgun (WGS) entry which is preliminary data.</text>
</comment>
<evidence type="ECO:0000256" key="1">
    <source>
        <dbReference type="SAM" id="Phobius"/>
    </source>
</evidence>
<keyword evidence="1" id="KW-0472">Membrane</keyword>
<dbReference type="Proteomes" id="UP001307705">
    <property type="component" value="Unassembled WGS sequence"/>
</dbReference>
<proteinExistence type="predicted"/>
<evidence type="ECO:0000313" key="3">
    <source>
        <dbReference type="Proteomes" id="UP001307705"/>
    </source>
</evidence>
<gene>
    <name evidence="2" type="ORF">Ataiwa_02110</name>
</gene>
<dbReference type="RefSeq" id="WP_338226788.1">
    <property type="nucleotide sequence ID" value="NZ_BTPE01000001.1"/>
</dbReference>
<keyword evidence="3" id="KW-1185">Reference proteome</keyword>
<feature type="transmembrane region" description="Helical" evidence="1">
    <location>
        <begin position="26"/>
        <end position="47"/>
    </location>
</feature>
<keyword evidence="1" id="KW-0812">Transmembrane</keyword>
<organism evidence="2 3">
    <name type="scientific">Algoriphagus taiwanensis</name>
    <dbReference type="NCBI Taxonomy" id="1445656"/>
    <lineage>
        <taxon>Bacteria</taxon>
        <taxon>Pseudomonadati</taxon>
        <taxon>Bacteroidota</taxon>
        <taxon>Cytophagia</taxon>
        <taxon>Cytophagales</taxon>
        <taxon>Cyclobacteriaceae</taxon>
        <taxon>Algoriphagus</taxon>
    </lineage>
</organism>
<sequence>MNTLFDLCVEFLHLLKVPFGMTYKEINIWLFVIIHPLLTLTFFSLWVDARAKNKAYSKFNHQ</sequence>
<accession>A0ABQ6PVF3</accession>
<keyword evidence="1" id="KW-1133">Transmembrane helix</keyword>
<evidence type="ECO:0000313" key="2">
    <source>
        <dbReference type="EMBL" id="GMQ31939.1"/>
    </source>
</evidence>
<dbReference type="EMBL" id="BTPE01000001">
    <property type="protein sequence ID" value="GMQ31939.1"/>
    <property type="molecule type" value="Genomic_DNA"/>
</dbReference>
<reference evidence="2 3" key="1">
    <citation type="submission" date="2023-08" db="EMBL/GenBank/DDBJ databases">
        <title>Draft genome sequence of Algoriphagus taiwanensis.</title>
        <authorList>
            <person name="Takatani N."/>
            <person name="Hosokawa M."/>
            <person name="Sawabe T."/>
        </authorList>
    </citation>
    <scope>NUCLEOTIDE SEQUENCE [LARGE SCALE GENOMIC DNA]</scope>
    <source>
        <strain evidence="2 3">JCM 19755</strain>
    </source>
</reference>
<protein>
    <submittedName>
        <fullName evidence="2">Uncharacterized protein</fullName>
    </submittedName>
</protein>